<feature type="compositionally biased region" description="Basic and acidic residues" evidence="1">
    <location>
        <begin position="432"/>
        <end position="447"/>
    </location>
</feature>
<feature type="compositionally biased region" description="Acidic residues" evidence="1">
    <location>
        <begin position="349"/>
        <end position="364"/>
    </location>
</feature>
<evidence type="ECO:0000256" key="1">
    <source>
        <dbReference type="SAM" id="MobiDB-lite"/>
    </source>
</evidence>
<feature type="region of interest" description="Disordered" evidence="1">
    <location>
        <begin position="325"/>
        <end position="364"/>
    </location>
</feature>
<dbReference type="STRING" id="686832.A0A0C3CHA8"/>
<protein>
    <submittedName>
        <fullName evidence="2">Uncharacterized protein</fullName>
    </submittedName>
</protein>
<reference evidence="2 3" key="1">
    <citation type="submission" date="2014-04" db="EMBL/GenBank/DDBJ databases">
        <authorList>
            <consortium name="DOE Joint Genome Institute"/>
            <person name="Kuo A."/>
            <person name="Gay G."/>
            <person name="Dore J."/>
            <person name="Kohler A."/>
            <person name="Nagy L.G."/>
            <person name="Floudas D."/>
            <person name="Copeland A."/>
            <person name="Barry K.W."/>
            <person name="Cichocki N."/>
            <person name="Veneault-Fourrey C."/>
            <person name="LaButti K."/>
            <person name="Lindquist E.A."/>
            <person name="Lipzen A."/>
            <person name="Lundell T."/>
            <person name="Morin E."/>
            <person name="Murat C."/>
            <person name="Sun H."/>
            <person name="Tunlid A."/>
            <person name="Henrissat B."/>
            <person name="Grigoriev I.V."/>
            <person name="Hibbett D.S."/>
            <person name="Martin F."/>
            <person name="Nordberg H.P."/>
            <person name="Cantor M.N."/>
            <person name="Hua S.X."/>
        </authorList>
    </citation>
    <scope>NUCLEOTIDE SEQUENCE [LARGE SCALE GENOMIC DNA]</scope>
    <source>
        <strain evidence="3">h7</strain>
    </source>
</reference>
<dbReference type="InterPro" id="IPR029071">
    <property type="entry name" value="Ubiquitin-like_domsf"/>
</dbReference>
<organism evidence="2 3">
    <name type="scientific">Hebeloma cylindrosporum</name>
    <dbReference type="NCBI Taxonomy" id="76867"/>
    <lineage>
        <taxon>Eukaryota</taxon>
        <taxon>Fungi</taxon>
        <taxon>Dikarya</taxon>
        <taxon>Basidiomycota</taxon>
        <taxon>Agaricomycotina</taxon>
        <taxon>Agaricomycetes</taxon>
        <taxon>Agaricomycetidae</taxon>
        <taxon>Agaricales</taxon>
        <taxon>Agaricineae</taxon>
        <taxon>Hymenogastraceae</taxon>
        <taxon>Hebeloma</taxon>
    </lineage>
</organism>
<dbReference type="Proteomes" id="UP000053424">
    <property type="component" value="Unassembled WGS sequence"/>
</dbReference>
<reference evidence="3" key="2">
    <citation type="submission" date="2015-01" db="EMBL/GenBank/DDBJ databases">
        <title>Evolutionary Origins and Diversification of the Mycorrhizal Mutualists.</title>
        <authorList>
            <consortium name="DOE Joint Genome Institute"/>
            <consortium name="Mycorrhizal Genomics Consortium"/>
            <person name="Kohler A."/>
            <person name="Kuo A."/>
            <person name="Nagy L.G."/>
            <person name="Floudas D."/>
            <person name="Copeland A."/>
            <person name="Barry K.W."/>
            <person name="Cichocki N."/>
            <person name="Veneault-Fourrey C."/>
            <person name="LaButti K."/>
            <person name="Lindquist E.A."/>
            <person name="Lipzen A."/>
            <person name="Lundell T."/>
            <person name="Morin E."/>
            <person name="Murat C."/>
            <person name="Riley R."/>
            <person name="Ohm R."/>
            <person name="Sun H."/>
            <person name="Tunlid A."/>
            <person name="Henrissat B."/>
            <person name="Grigoriev I.V."/>
            <person name="Hibbett D.S."/>
            <person name="Martin F."/>
        </authorList>
    </citation>
    <scope>NUCLEOTIDE SEQUENCE [LARGE SCALE GENOMIC DNA]</scope>
    <source>
        <strain evidence="3">h7</strain>
    </source>
</reference>
<feature type="compositionally biased region" description="Polar residues" evidence="1">
    <location>
        <begin position="337"/>
        <end position="348"/>
    </location>
</feature>
<dbReference type="CDD" id="cd01763">
    <property type="entry name" value="Ubl_SUMO_like"/>
    <property type="match status" value="1"/>
</dbReference>
<feature type="compositionally biased region" description="Basic residues" evidence="1">
    <location>
        <begin position="154"/>
        <end position="166"/>
    </location>
</feature>
<dbReference type="AlphaFoldDB" id="A0A0C3CHA8"/>
<sequence>MADAAPPPRPRPRPRPKPIAKNATNGNAVPSSSSSSLLTSKAPEATRRASAIEDEDEYFMKNRNRSSKTWQKLDQITKGPSHKTQTTKHEDPSDSEAGSSPRSRSKNNKRTKRDKSTSVPLWQQRKDLARILSQGPDSDDSDIEITGEEIRTPNGKRKRANNRSRSRSITPPPAVSQAQIQNAKNVVRQTLQAALNALAREIAAGRGSSLAPESETATATTGDNIVFVVKWQPHPLDTQAQHGVEWQYRTERTDNFRELFEATAEDANIPVDNLIMTYEGKRIFRSVTPQTLKIWADNAELVAYEKRAYEYIQNNPHSIVRAAASTASMATEPHPTPNASQQPTHQESDAESQSDAGNDDDDEDDKFKLILRSAQTGDKDITLTVRPTTKCGAILRAFLKKAGLADRPEYKDVFAGAGAGGTGKSKGKQGGKGKDPRLCVDGDKMDNQAEIGDADLEDGDMVEVVGL</sequence>
<dbReference type="Gene3D" id="3.10.20.90">
    <property type="entry name" value="Phosphatidylinositol 3-kinase Catalytic Subunit, Chain A, domain 1"/>
    <property type="match status" value="2"/>
</dbReference>
<evidence type="ECO:0000313" key="3">
    <source>
        <dbReference type="Proteomes" id="UP000053424"/>
    </source>
</evidence>
<dbReference type="HOGENOM" id="CLU_038184_0_0_1"/>
<dbReference type="SUPFAM" id="SSF54236">
    <property type="entry name" value="Ubiquitin-like"/>
    <property type="match status" value="1"/>
</dbReference>
<gene>
    <name evidence="2" type="ORF">M413DRAFT_443821</name>
</gene>
<feature type="compositionally biased region" description="Low complexity" evidence="1">
    <location>
        <begin position="31"/>
        <end position="40"/>
    </location>
</feature>
<keyword evidence="3" id="KW-1185">Reference proteome</keyword>
<dbReference type="OrthoDB" id="3365399at2759"/>
<proteinExistence type="predicted"/>
<feature type="region of interest" description="Disordered" evidence="1">
    <location>
        <begin position="1"/>
        <end position="179"/>
    </location>
</feature>
<feature type="compositionally biased region" description="Acidic residues" evidence="1">
    <location>
        <begin position="137"/>
        <end position="147"/>
    </location>
</feature>
<feature type="compositionally biased region" description="Basic residues" evidence="1">
    <location>
        <begin position="103"/>
        <end position="113"/>
    </location>
</feature>
<dbReference type="EMBL" id="KN831776">
    <property type="protein sequence ID" value="KIM43006.1"/>
    <property type="molecule type" value="Genomic_DNA"/>
</dbReference>
<evidence type="ECO:0000313" key="2">
    <source>
        <dbReference type="EMBL" id="KIM43006.1"/>
    </source>
</evidence>
<name>A0A0C3CHA8_HEBCY</name>
<feature type="region of interest" description="Disordered" evidence="1">
    <location>
        <begin position="417"/>
        <end position="456"/>
    </location>
</feature>
<accession>A0A0C3CHA8</accession>